<feature type="compositionally biased region" description="Polar residues" evidence="1">
    <location>
        <begin position="265"/>
        <end position="275"/>
    </location>
</feature>
<feature type="compositionally biased region" description="Low complexity" evidence="1">
    <location>
        <begin position="276"/>
        <end position="295"/>
    </location>
</feature>
<sequence length="413" mass="44012">MQHVPLRRCNSSVVYLTCYQDDMVHNQVPENELRKAVVDRVPSEAELRVRRSLQKLNIPDWMRDAPTPGEGFLLRRTSSNAQPPWGVAKPWDKGSTSSITDAGGGTTSGARLPRYNSTTTSPSSVAASPATSGAFQYGGGGVGGGGHPWSRWSTSRLSGGDTASASSRPASGTTTPTGSLFSQRSTASYGRSQPYLGWRSQTSLSGESGRYLGAAERLALTMPPHKLLTKSCSVDQSPKSTYQASPLPNTSTIRQDDSDYGGIPTTKQPTSSTSYRQPTSATTRQPTRSTTSSTPVLSISDHHSSSEDLKPPGCDIHSSIKEVTSAIVHYCTERYPRASSPRGGPGGTGDRRSPRHSNSDLRRSGSPRPVWVESSFVGSRPPDASPEATELPPLPHLVPPVVAPKDGGELRVS</sequence>
<feature type="compositionally biased region" description="Basic and acidic residues" evidence="1">
    <location>
        <begin position="349"/>
        <end position="363"/>
    </location>
</feature>
<feature type="compositionally biased region" description="Basic and acidic residues" evidence="1">
    <location>
        <begin position="300"/>
        <end position="310"/>
    </location>
</feature>
<dbReference type="AlphaFoldDB" id="A0A8B7NYM5"/>
<evidence type="ECO:0000313" key="2">
    <source>
        <dbReference type="Proteomes" id="UP000694843"/>
    </source>
</evidence>
<feature type="region of interest" description="Disordered" evidence="1">
    <location>
        <begin position="77"/>
        <end position="206"/>
    </location>
</feature>
<organism evidence="2 3">
    <name type="scientific">Hyalella azteca</name>
    <name type="common">Amphipod</name>
    <dbReference type="NCBI Taxonomy" id="294128"/>
    <lineage>
        <taxon>Eukaryota</taxon>
        <taxon>Metazoa</taxon>
        <taxon>Ecdysozoa</taxon>
        <taxon>Arthropoda</taxon>
        <taxon>Crustacea</taxon>
        <taxon>Multicrustacea</taxon>
        <taxon>Malacostraca</taxon>
        <taxon>Eumalacostraca</taxon>
        <taxon>Peracarida</taxon>
        <taxon>Amphipoda</taxon>
        <taxon>Senticaudata</taxon>
        <taxon>Talitrida</taxon>
        <taxon>Talitroidea</taxon>
        <taxon>Hyalellidae</taxon>
        <taxon>Hyalella</taxon>
    </lineage>
</organism>
<protein>
    <submittedName>
        <fullName evidence="3">Mucin-5AC-like</fullName>
    </submittedName>
</protein>
<dbReference type="OrthoDB" id="6376935at2759"/>
<dbReference type="RefSeq" id="XP_018018847.1">
    <property type="nucleotide sequence ID" value="XM_018163358.2"/>
</dbReference>
<name>A0A8B7NYM5_HYAAZ</name>
<dbReference type="Proteomes" id="UP000694843">
    <property type="component" value="Unplaced"/>
</dbReference>
<accession>A0A8B7NYM5</accession>
<feature type="region of interest" description="Disordered" evidence="1">
    <location>
        <begin position="334"/>
        <end position="413"/>
    </location>
</feature>
<feature type="compositionally biased region" description="Polar residues" evidence="1">
    <location>
        <begin position="151"/>
        <end position="191"/>
    </location>
</feature>
<proteinExistence type="predicted"/>
<dbReference type="GeneID" id="108675356"/>
<feature type="compositionally biased region" description="Low complexity" evidence="1">
    <location>
        <begin position="117"/>
        <end position="134"/>
    </location>
</feature>
<evidence type="ECO:0000256" key="1">
    <source>
        <dbReference type="SAM" id="MobiDB-lite"/>
    </source>
</evidence>
<feature type="region of interest" description="Disordered" evidence="1">
    <location>
        <begin position="230"/>
        <end position="317"/>
    </location>
</feature>
<feature type="compositionally biased region" description="Gly residues" evidence="1">
    <location>
        <begin position="136"/>
        <end position="147"/>
    </location>
</feature>
<keyword evidence="2" id="KW-1185">Reference proteome</keyword>
<dbReference type="KEGG" id="hazt:108675356"/>
<evidence type="ECO:0000313" key="3">
    <source>
        <dbReference type="RefSeq" id="XP_018018847.1"/>
    </source>
</evidence>
<feature type="compositionally biased region" description="Polar residues" evidence="1">
    <location>
        <begin position="230"/>
        <end position="253"/>
    </location>
</feature>
<feature type="compositionally biased region" description="Pro residues" evidence="1">
    <location>
        <begin position="392"/>
        <end position="402"/>
    </location>
</feature>
<reference evidence="3" key="1">
    <citation type="submission" date="2025-08" db="UniProtKB">
        <authorList>
            <consortium name="RefSeq"/>
        </authorList>
    </citation>
    <scope>IDENTIFICATION</scope>
    <source>
        <tissue evidence="3">Whole organism</tissue>
    </source>
</reference>
<gene>
    <name evidence="3" type="primary">LOC108675356</name>
</gene>